<evidence type="ECO:0000256" key="4">
    <source>
        <dbReference type="ARBA" id="ARBA00023239"/>
    </source>
</evidence>
<keyword evidence="4 6" id="KW-0456">Lyase</keyword>
<evidence type="ECO:0000256" key="5">
    <source>
        <dbReference type="ARBA" id="ARBA00023277"/>
    </source>
</evidence>
<proteinExistence type="inferred from homology"/>
<dbReference type="GO" id="GO:0008675">
    <property type="term" value="F:2-dehydro-3-deoxy-phosphogluconate aldolase activity"/>
    <property type="evidence" value="ECO:0007669"/>
    <property type="project" value="UniProtKB-EC"/>
</dbReference>
<keyword evidence="5" id="KW-0119">Carbohydrate metabolism</keyword>
<comment type="similarity">
    <text evidence="2">Belongs to the KHG/KDPG aldolase family.</text>
</comment>
<dbReference type="InterPro" id="IPR000887">
    <property type="entry name" value="Aldlse_KDPG_KHG"/>
</dbReference>
<comment type="subunit">
    <text evidence="3">Homotrimer.</text>
</comment>
<dbReference type="GO" id="GO:0106009">
    <property type="term" value="F:(4S)-4-hydroxy-2-oxoglutarate aldolase activity"/>
    <property type="evidence" value="ECO:0007669"/>
    <property type="project" value="UniProtKB-EC"/>
</dbReference>
<accession>A0ABT9VPE3</accession>
<evidence type="ECO:0000256" key="3">
    <source>
        <dbReference type="ARBA" id="ARBA00011233"/>
    </source>
</evidence>
<evidence type="ECO:0000313" key="6">
    <source>
        <dbReference type="EMBL" id="MDQ0162849.1"/>
    </source>
</evidence>
<dbReference type="NCBIfam" id="NF005119">
    <property type="entry name" value="PRK06552.1"/>
    <property type="match status" value="1"/>
</dbReference>
<dbReference type="SUPFAM" id="SSF51569">
    <property type="entry name" value="Aldolase"/>
    <property type="match status" value="1"/>
</dbReference>
<dbReference type="Proteomes" id="UP001225646">
    <property type="component" value="Unassembled WGS sequence"/>
</dbReference>
<keyword evidence="7" id="KW-1185">Reference proteome</keyword>
<dbReference type="EC" id="4.1.2.14" evidence="6"/>
<evidence type="ECO:0000256" key="2">
    <source>
        <dbReference type="ARBA" id="ARBA00006906"/>
    </source>
</evidence>
<dbReference type="NCBIfam" id="TIGR01182">
    <property type="entry name" value="eda"/>
    <property type="match status" value="1"/>
</dbReference>
<evidence type="ECO:0000313" key="7">
    <source>
        <dbReference type="Proteomes" id="UP001225646"/>
    </source>
</evidence>
<evidence type="ECO:0000256" key="1">
    <source>
        <dbReference type="ARBA" id="ARBA00004761"/>
    </source>
</evidence>
<dbReference type="InterPro" id="IPR013785">
    <property type="entry name" value="Aldolase_TIM"/>
</dbReference>
<dbReference type="Pfam" id="PF01081">
    <property type="entry name" value="Aldolase"/>
    <property type="match status" value="1"/>
</dbReference>
<dbReference type="EC" id="4.1.3.42" evidence="6"/>
<dbReference type="EMBL" id="JAUSTR010000007">
    <property type="protein sequence ID" value="MDQ0162849.1"/>
    <property type="molecule type" value="Genomic_DNA"/>
</dbReference>
<comment type="caution">
    <text evidence="6">The sequence shown here is derived from an EMBL/GenBank/DDBJ whole genome shotgun (WGS) entry which is preliminary data.</text>
</comment>
<comment type="pathway">
    <text evidence="1">Carbohydrate acid metabolism.</text>
</comment>
<organism evidence="6 7">
    <name type="scientific">Aeribacillus alveayuensis</name>
    <dbReference type="NCBI Taxonomy" id="279215"/>
    <lineage>
        <taxon>Bacteria</taxon>
        <taxon>Bacillati</taxon>
        <taxon>Bacillota</taxon>
        <taxon>Bacilli</taxon>
        <taxon>Bacillales</taxon>
        <taxon>Bacillaceae</taxon>
        <taxon>Aeribacillus</taxon>
    </lineage>
</organism>
<dbReference type="CDD" id="cd00452">
    <property type="entry name" value="KDPG_aldolase"/>
    <property type="match status" value="1"/>
</dbReference>
<name>A0ABT9VPE3_9BACI</name>
<protein>
    <submittedName>
        <fullName evidence="6">2-dehydro-3-deoxyphosphogluconate aldolase/(4S)-4-hydroxy-2-oxoglutarate aldolase</fullName>
        <ecNumber evidence="6">4.1.2.14</ecNumber>
        <ecNumber evidence="6">4.1.3.42</ecNumber>
    </submittedName>
</protein>
<dbReference type="PANTHER" id="PTHR30246">
    <property type="entry name" value="2-KETO-3-DEOXY-6-PHOSPHOGLUCONATE ALDOLASE"/>
    <property type="match status" value="1"/>
</dbReference>
<sequence length="220" mass="23442">MIKKMGILKKITDVGVVAVVRADHEEEAERISKACIEGGVTIIEITFTVPGAADVIRSLTSKFASEGVVIGAGSVLDSETARMAILAGAEYIVSPCFDKSTAKLCNRYQIPYMPGCMTITEIKTALEYGADIIKLFPGSHFDSSIIKAIKGPIPQVSIMPTGGVNVQNAHEWIQNGAVAIGVGSELTKPAKEGKYSEVTALAKQYVAIVKEARESRSLNI</sequence>
<gene>
    <name evidence="6" type="ORF">J2S06_001926</name>
</gene>
<dbReference type="Gene3D" id="3.20.20.70">
    <property type="entry name" value="Aldolase class I"/>
    <property type="match status" value="1"/>
</dbReference>
<dbReference type="PANTHER" id="PTHR30246:SF1">
    <property type="entry name" value="2-DEHYDRO-3-DEOXY-6-PHOSPHOGALACTONATE ALDOLASE-RELATED"/>
    <property type="match status" value="1"/>
</dbReference>
<reference evidence="6 7" key="1">
    <citation type="submission" date="2023-07" db="EMBL/GenBank/DDBJ databases">
        <title>Genomic Encyclopedia of Type Strains, Phase IV (KMG-IV): sequencing the most valuable type-strain genomes for metagenomic binning, comparative biology and taxonomic classification.</title>
        <authorList>
            <person name="Goeker M."/>
        </authorList>
    </citation>
    <scope>NUCLEOTIDE SEQUENCE [LARGE SCALE GENOMIC DNA]</scope>
    <source>
        <strain evidence="6 7">DSM 19092</strain>
    </source>
</reference>